<comment type="caution">
    <text evidence="1">The sequence shown here is derived from an EMBL/GenBank/DDBJ whole genome shotgun (WGS) entry which is preliminary data.</text>
</comment>
<protein>
    <submittedName>
        <fullName evidence="1">Linker histone H1 and H5 family-domain-containing protein</fullName>
    </submittedName>
</protein>
<proteinExistence type="predicted"/>
<reference evidence="2" key="1">
    <citation type="journal article" date="2024" name="Front. Bioeng. Biotechnol.">
        <title>Genome-scale model development and genomic sequencing of the oleaginous clade Lipomyces.</title>
        <authorList>
            <person name="Czajka J.J."/>
            <person name="Han Y."/>
            <person name="Kim J."/>
            <person name="Mondo S.J."/>
            <person name="Hofstad B.A."/>
            <person name="Robles A."/>
            <person name="Haridas S."/>
            <person name="Riley R."/>
            <person name="LaButti K."/>
            <person name="Pangilinan J."/>
            <person name="Andreopoulos W."/>
            <person name="Lipzen A."/>
            <person name="Yan J."/>
            <person name="Wang M."/>
            <person name="Ng V."/>
            <person name="Grigoriev I.V."/>
            <person name="Spatafora J.W."/>
            <person name="Magnuson J.K."/>
            <person name="Baker S.E."/>
            <person name="Pomraning K.R."/>
        </authorList>
    </citation>
    <scope>NUCLEOTIDE SEQUENCE [LARGE SCALE GENOMIC DNA]</scope>
    <source>
        <strain evidence="2">CBS 7786</strain>
    </source>
</reference>
<evidence type="ECO:0000313" key="1">
    <source>
        <dbReference type="EMBL" id="KAK9241251.1"/>
    </source>
</evidence>
<evidence type="ECO:0000313" key="2">
    <source>
        <dbReference type="Proteomes" id="UP001433508"/>
    </source>
</evidence>
<sequence>MPPKKATTASAKKAAVPAEHPAYKDMIKEAILMLKERNGSSRQALKKYIQANFKTKATNFETQFNAALKRGVQSGEFVQPKGPSGTVKLQKKEAKTTAEKKPVKKAAAAVKTKKAAPAPKKEKKEVAPKKEKKPAAKAMKSAKAATAAKPKATKPKAGGVTKKKAATKTKAAPTKAAPKRKSTKAT</sequence>
<dbReference type="EMBL" id="MU971335">
    <property type="protein sequence ID" value="KAK9241251.1"/>
    <property type="molecule type" value="Genomic_DNA"/>
</dbReference>
<dbReference type="Proteomes" id="UP001433508">
    <property type="component" value="Unassembled WGS sequence"/>
</dbReference>
<accession>A0ACC3TC79</accession>
<keyword evidence="2" id="KW-1185">Reference proteome</keyword>
<name>A0ACC3TC79_LIPKO</name>
<gene>
    <name evidence="1" type="ORF">V1525DRAFT_392571</name>
</gene>
<organism evidence="1 2">
    <name type="scientific">Lipomyces kononenkoae</name>
    <name type="common">Yeast</name>
    <dbReference type="NCBI Taxonomy" id="34357"/>
    <lineage>
        <taxon>Eukaryota</taxon>
        <taxon>Fungi</taxon>
        <taxon>Dikarya</taxon>
        <taxon>Ascomycota</taxon>
        <taxon>Saccharomycotina</taxon>
        <taxon>Lipomycetes</taxon>
        <taxon>Lipomycetales</taxon>
        <taxon>Lipomycetaceae</taxon>
        <taxon>Lipomyces</taxon>
    </lineage>
</organism>